<evidence type="ECO:0000313" key="2">
    <source>
        <dbReference type="Proteomes" id="UP000092461"/>
    </source>
</evidence>
<proteinExistence type="predicted"/>
<dbReference type="Proteomes" id="UP000092461">
    <property type="component" value="Unassembled WGS sequence"/>
</dbReference>
<protein>
    <submittedName>
        <fullName evidence="1">Uncharacterized protein</fullName>
    </submittedName>
</protein>
<evidence type="ECO:0000313" key="1">
    <source>
        <dbReference type="EnsemblMetazoa" id="LLOJ003449-PA"/>
    </source>
</evidence>
<accession>A0A1B0CGE8</accession>
<dbReference type="EMBL" id="AJWK01011058">
    <property type="status" value="NOT_ANNOTATED_CDS"/>
    <property type="molecule type" value="Genomic_DNA"/>
</dbReference>
<sequence>MGSDSLLVLPNTNRAQKWEERVITAYGKVCENPCFDPIIDALDIAVYSAEPSDLHERKVRQEGSVC</sequence>
<dbReference type="VEuPathDB" id="VectorBase:LLOJ003449"/>
<reference evidence="1" key="1">
    <citation type="submission" date="2020-05" db="UniProtKB">
        <authorList>
            <consortium name="EnsemblMetazoa"/>
        </authorList>
    </citation>
    <scope>IDENTIFICATION</scope>
    <source>
        <strain evidence="1">Jacobina</strain>
    </source>
</reference>
<dbReference type="EnsemblMetazoa" id="LLOJ003449-RA">
    <property type="protein sequence ID" value="LLOJ003449-PA"/>
    <property type="gene ID" value="LLOJ003449"/>
</dbReference>
<organism evidence="1 2">
    <name type="scientific">Lutzomyia longipalpis</name>
    <name type="common">Sand fly</name>
    <dbReference type="NCBI Taxonomy" id="7200"/>
    <lineage>
        <taxon>Eukaryota</taxon>
        <taxon>Metazoa</taxon>
        <taxon>Ecdysozoa</taxon>
        <taxon>Arthropoda</taxon>
        <taxon>Hexapoda</taxon>
        <taxon>Insecta</taxon>
        <taxon>Pterygota</taxon>
        <taxon>Neoptera</taxon>
        <taxon>Endopterygota</taxon>
        <taxon>Diptera</taxon>
        <taxon>Nematocera</taxon>
        <taxon>Psychodoidea</taxon>
        <taxon>Psychodidae</taxon>
        <taxon>Lutzomyia</taxon>
        <taxon>Lutzomyia</taxon>
    </lineage>
</organism>
<name>A0A1B0CGE8_LUTLO</name>
<dbReference type="AlphaFoldDB" id="A0A1B0CGE8"/>
<keyword evidence="2" id="KW-1185">Reference proteome</keyword>